<protein>
    <submittedName>
        <fullName evidence="1">Uncharacterized protein</fullName>
    </submittedName>
</protein>
<proteinExistence type="predicted"/>
<evidence type="ECO:0000313" key="1">
    <source>
        <dbReference type="EMBL" id="EYU20531.1"/>
    </source>
</evidence>
<dbReference type="EMBL" id="KI632268">
    <property type="protein sequence ID" value="EYU20531.1"/>
    <property type="molecule type" value="Genomic_DNA"/>
</dbReference>
<name>A0A022PXJ2_ERYGU</name>
<gene>
    <name evidence="1" type="ORF">MIMGU_mgv1a013896mg</name>
</gene>
<sequence length="207" mass="22590">MKMETPVVIHTMSRPFSLLCFLSLQHAFVLKNISYVSLSTLLSFLDLGPSMAPSKITKLSIPVRLFPSISSICMLTSFTRTCPISVPPQVTTTPHCTMSPPPPPPAAAEAETMAYRSCMSSDSQWRRASTACRLATLTARFLTGSMMTQLTLRRSLARETNVPSSSNFSGVVSVSLWSRRSTLKGVFRNHAESASVTITLEYTSSSS</sequence>
<dbReference type="AlphaFoldDB" id="A0A022PXJ2"/>
<keyword evidence="2" id="KW-1185">Reference proteome</keyword>
<evidence type="ECO:0000313" key="2">
    <source>
        <dbReference type="Proteomes" id="UP000030748"/>
    </source>
</evidence>
<reference evidence="1 2" key="1">
    <citation type="journal article" date="2013" name="Proc. Natl. Acad. Sci. U.S.A.">
        <title>Fine-scale variation in meiotic recombination in Mimulus inferred from population shotgun sequencing.</title>
        <authorList>
            <person name="Hellsten U."/>
            <person name="Wright K.M."/>
            <person name="Jenkins J."/>
            <person name="Shu S."/>
            <person name="Yuan Y."/>
            <person name="Wessler S.R."/>
            <person name="Schmutz J."/>
            <person name="Willis J.H."/>
            <person name="Rokhsar D.S."/>
        </authorList>
    </citation>
    <scope>NUCLEOTIDE SEQUENCE [LARGE SCALE GENOMIC DNA]</scope>
    <source>
        <strain evidence="2">cv. DUN x IM62</strain>
    </source>
</reference>
<organism evidence="1 2">
    <name type="scientific">Erythranthe guttata</name>
    <name type="common">Yellow monkey flower</name>
    <name type="synonym">Mimulus guttatus</name>
    <dbReference type="NCBI Taxonomy" id="4155"/>
    <lineage>
        <taxon>Eukaryota</taxon>
        <taxon>Viridiplantae</taxon>
        <taxon>Streptophyta</taxon>
        <taxon>Embryophyta</taxon>
        <taxon>Tracheophyta</taxon>
        <taxon>Spermatophyta</taxon>
        <taxon>Magnoliopsida</taxon>
        <taxon>eudicotyledons</taxon>
        <taxon>Gunneridae</taxon>
        <taxon>Pentapetalae</taxon>
        <taxon>asterids</taxon>
        <taxon>lamiids</taxon>
        <taxon>Lamiales</taxon>
        <taxon>Phrymaceae</taxon>
        <taxon>Erythranthe</taxon>
    </lineage>
</organism>
<accession>A0A022PXJ2</accession>
<dbReference type="Proteomes" id="UP000030748">
    <property type="component" value="Unassembled WGS sequence"/>
</dbReference>